<dbReference type="EMBL" id="BAAAGE010000005">
    <property type="protein sequence ID" value="GAA0730834.1"/>
    <property type="molecule type" value="Genomic_DNA"/>
</dbReference>
<evidence type="ECO:0000313" key="2">
    <source>
        <dbReference type="Proteomes" id="UP001501758"/>
    </source>
</evidence>
<evidence type="ECO:0000313" key="1">
    <source>
        <dbReference type="EMBL" id="GAA0730834.1"/>
    </source>
</evidence>
<dbReference type="Proteomes" id="UP001501758">
    <property type="component" value="Unassembled WGS sequence"/>
</dbReference>
<protein>
    <recommendedName>
        <fullName evidence="3">Nucleotidyltransferase family protein</fullName>
    </recommendedName>
</protein>
<reference evidence="2" key="1">
    <citation type="journal article" date="2019" name="Int. J. Syst. Evol. Microbiol.">
        <title>The Global Catalogue of Microorganisms (GCM) 10K type strain sequencing project: providing services to taxonomists for standard genome sequencing and annotation.</title>
        <authorList>
            <consortium name="The Broad Institute Genomics Platform"/>
            <consortium name="The Broad Institute Genome Sequencing Center for Infectious Disease"/>
            <person name="Wu L."/>
            <person name="Ma J."/>
        </authorList>
    </citation>
    <scope>NUCLEOTIDE SEQUENCE [LARGE SCALE GENOMIC DNA]</scope>
    <source>
        <strain evidence="2">JCM 15974</strain>
    </source>
</reference>
<keyword evidence="2" id="KW-1185">Reference proteome</keyword>
<evidence type="ECO:0008006" key="3">
    <source>
        <dbReference type="Google" id="ProtNLM"/>
    </source>
</evidence>
<sequence>MTKKQKTMGAPHNKKRYGEVWPSYRIEYALEALKTLKDLVILSGGWAWHFLSPEDHTEYKHAHDHKDIDLFIDPKNVASVMCILLENGFQKVWTRYDHLPSDENFRRYEKTVIAENEKSIRITIDFFVKSEIPHRTVKGWKIVEPKYLLGLYSNIHSSDKCWAVQSAIKLLDKGIDPLDREELVTIPKN</sequence>
<accession>A0ABP3UG40</accession>
<name>A0ABP3UG40_9FLAO</name>
<organism evidence="1 2">
    <name type="scientific">Aquimarina litoralis</name>
    <dbReference type="NCBI Taxonomy" id="584605"/>
    <lineage>
        <taxon>Bacteria</taxon>
        <taxon>Pseudomonadati</taxon>
        <taxon>Bacteroidota</taxon>
        <taxon>Flavobacteriia</taxon>
        <taxon>Flavobacteriales</taxon>
        <taxon>Flavobacteriaceae</taxon>
        <taxon>Aquimarina</taxon>
    </lineage>
</organism>
<gene>
    <name evidence="1" type="ORF">GCM10009430_42380</name>
</gene>
<proteinExistence type="predicted"/>
<comment type="caution">
    <text evidence="1">The sequence shown here is derived from an EMBL/GenBank/DDBJ whole genome shotgun (WGS) entry which is preliminary data.</text>
</comment>